<feature type="non-terminal residue" evidence="1">
    <location>
        <position position="78"/>
    </location>
</feature>
<name>A0A0B7BQF3_9EUPU</name>
<accession>A0A0B7BQF3</accession>
<dbReference type="AlphaFoldDB" id="A0A0B7BQF3"/>
<evidence type="ECO:0000313" key="1">
    <source>
        <dbReference type="EMBL" id="CEK95489.1"/>
    </source>
</evidence>
<sequence>VPVAHWLKTLLPLPIKHPAILVECVIPNSLNCWKDLTSIFVVPIQQLLGKRPKNIPGIHPKLPNKRCKPVCSLVTASN</sequence>
<feature type="non-terminal residue" evidence="1">
    <location>
        <position position="1"/>
    </location>
</feature>
<protein>
    <submittedName>
        <fullName evidence="1">Uncharacterized protein</fullName>
    </submittedName>
</protein>
<reference evidence="1" key="1">
    <citation type="submission" date="2014-12" db="EMBL/GenBank/DDBJ databases">
        <title>Insight into the proteome of Arion vulgaris.</title>
        <authorList>
            <person name="Aradska J."/>
            <person name="Bulat T."/>
            <person name="Smidak R."/>
            <person name="Sarate P."/>
            <person name="Gangsoo J."/>
            <person name="Sialana F."/>
            <person name="Bilban M."/>
            <person name="Lubec G."/>
        </authorList>
    </citation>
    <scope>NUCLEOTIDE SEQUENCE</scope>
    <source>
        <tissue evidence="1">Skin</tissue>
    </source>
</reference>
<gene>
    <name evidence="1" type="primary">ORF207193</name>
</gene>
<proteinExistence type="predicted"/>
<dbReference type="EMBL" id="HACG01048624">
    <property type="protein sequence ID" value="CEK95489.1"/>
    <property type="molecule type" value="Transcribed_RNA"/>
</dbReference>
<organism evidence="1">
    <name type="scientific">Arion vulgaris</name>
    <dbReference type="NCBI Taxonomy" id="1028688"/>
    <lineage>
        <taxon>Eukaryota</taxon>
        <taxon>Metazoa</taxon>
        <taxon>Spiralia</taxon>
        <taxon>Lophotrochozoa</taxon>
        <taxon>Mollusca</taxon>
        <taxon>Gastropoda</taxon>
        <taxon>Heterobranchia</taxon>
        <taxon>Euthyneura</taxon>
        <taxon>Panpulmonata</taxon>
        <taxon>Eupulmonata</taxon>
        <taxon>Stylommatophora</taxon>
        <taxon>Helicina</taxon>
        <taxon>Arionoidea</taxon>
        <taxon>Arionidae</taxon>
        <taxon>Arion</taxon>
    </lineage>
</organism>